<protein>
    <submittedName>
        <fullName evidence="1">Uncharacterized protein</fullName>
    </submittedName>
</protein>
<sequence>MFSYRRALATDFVILNHGWRGPELALPLLTTPSHQRNDVSALDRFNMHRSPTRRVFRSTGLVTSQPRSYTLTTRLPRPQADPEKDFLRRARLTLGSRASEEGWKEAFYLLQTYKY</sequence>
<evidence type="ECO:0000313" key="2">
    <source>
        <dbReference type="Proteomes" id="UP000887159"/>
    </source>
</evidence>
<name>A0A8X7BI69_TRICX</name>
<keyword evidence="2" id="KW-1185">Reference proteome</keyword>
<organism evidence="1 2">
    <name type="scientific">Trichonephila clavipes</name>
    <name type="common">Golden silk orbweaver</name>
    <name type="synonym">Nephila clavipes</name>
    <dbReference type="NCBI Taxonomy" id="2585209"/>
    <lineage>
        <taxon>Eukaryota</taxon>
        <taxon>Metazoa</taxon>
        <taxon>Ecdysozoa</taxon>
        <taxon>Arthropoda</taxon>
        <taxon>Chelicerata</taxon>
        <taxon>Arachnida</taxon>
        <taxon>Araneae</taxon>
        <taxon>Araneomorphae</taxon>
        <taxon>Entelegynae</taxon>
        <taxon>Araneoidea</taxon>
        <taxon>Nephilidae</taxon>
        <taxon>Trichonephila</taxon>
    </lineage>
</organism>
<evidence type="ECO:0000313" key="1">
    <source>
        <dbReference type="EMBL" id="GFY32686.1"/>
    </source>
</evidence>
<reference evidence="1" key="1">
    <citation type="submission" date="2020-08" db="EMBL/GenBank/DDBJ databases">
        <title>Multicomponent nature underlies the extraordinary mechanical properties of spider dragline silk.</title>
        <authorList>
            <person name="Kono N."/>
            <person name="Nakamura H."/>
            <person name="Mori M."/>
            <person name="Yoshida Y."/>
            <person name="Ohtoshi R."/>
            <person name="Malay A.D."/>
            <person name="Moran D.A.P."/>
            <person name="Tomita M."/>
            <person name="Numata K."/>
            <person name="Arakawa K."/>
        </authorList>
    </citation>
    <scope>NUCLEOTIDE SEQUENCE</scope>
</reference>
<accession>A0A8X7BI69</accession>
<dbReference type="Proteomes" id="UP000887159">
    <property type="component" value="Unassembled WGS sequence"/>
</dbReference>
<proteinExistence type="predicted"/>
<comment type="caution">
    <text evidence="1">The sequence shown here is derived from an EMBL/GenBank/DDBJ whole genome shotgun (WGS) entry which is preliminary data.</text>
</comment>
<gene>
    <name evidence="1" type="ORF">TNCV_4637921</name>
</gene>
<dbReference type="EMBL" id="BMAU01021404">
    <property type="protein sequence ID" value="GFY32686.1"/>
    <property type="molecule type" value="Genomic_DNA"/>
</dbReference>
<dbReference type="AlphaFoldDB" id="A0A8X7BI69"/>